<evidence type="ECO:0000313" key="1">
    <source>
        <dbReference type="EMBL" id="MBE6421747.1"/>
    </source>
</evidence>
<organism evidence="1 2">
    <name type="scientific">Candidatus Avelusimicrobium gallicola</name>
    <dbReference type="NCBI Taxonomy" id="2562704"/>
    <lineage>
        <taxon>Bacteria</taxon>
        <taxon>Pseudomonadati</taxon>
        <taxon>Elusimicrobiota</taxon>
        <taxon>Elusimicrobia</taxon>
        <taxon>Elusimicrobiales</taxon>
        <taxon>Elusimicrobiaceae</taxon>
        <taxon>Candidatus Avelusimicrobium</taxon>
    </lineage>
</organism>
<proteinExistence type="predicted"/>
<name>A0A928DPU9_9BACT</name>
<dbReference type="AlphaFoldDB" id="A0A928DPU9"/>
<dbReference type="PROSITE" id="PS51257">
    <property type="entry name" value="PROKAR_LIPOPROTEIN"/>
    <property type="match status" value="1"/>
</dbReference>
<evidence type="ECO:0000313" key="2">
    <source>
        <dbReference type="Proteomes" id="UP000725649"/>
    </source>
</evidence>
<dbReference type="EMBL" id="SUVG01000007">
    <property type="protein sequence ID" value="MBE6421747.1"/>
    <property type="molecule type" value="Genomic_DNA"/>
</dbReference>
<gene>
    <name evidence="1" type="ORF">E7027_06470</name>
</gene>
<comment type="caution">
    <text evidence="1">The sequence shown here is derived from an EMBL/GenBank/DDBJ whole genome shotgun (WGS) entry which is preliminary data.</text>
</comment>
<dbReference type="Proteomes" id="UP000725649">
    <property type="component" value="Unassembled WGS sequence"/>
</dbReference>
<accession>A0A928DPU9</accession>
<protein>
    <submittedName>
        <fullName evidence="1">Uncharacterized protein</fullName>
    </submittedName>
</protein>
<reference evidence="1" key="1">
    <citation type="submission" date="2019-04" db="EMBL/GenBank/DDBJ databases">
        <title>Evolution of Biomass-Degrading Anaerobic Consortia Revealed by Metagenomics.</title>
        <authorList>
            <person name="Peng X."/>
        </authorList>
    </citation>
    <scope>NUCLEOTIDE SEQUENCE</scope>
    <source>
        <strain evidence="1">SIG66</strain>
    </source>
</reference>
<sequence length="230" mass="26332">MKKLIFLFVLFSLTACQMQQSETVLAEVALPENAPIQTPAVSLPLWEDTSCEQLPLPENTHPNLFCKKTQEAFCSFFENGHPYYGEQETETGKVAYLTNKWGSSVTVTVYDKTNRPLTERYYAYGQMKRAANFEYEKDLISRIWWDENQTRLYQTNTGGRTLNKFYFSPQGTFIQYPDGNDMGEITGSWTKDGNKIYLEGTFLYELPIQNTAPDLCQIFDGSCATNDSTK</sequence>